<keyword evidence="2" id="KW-0812">Transmembrane</keyword>
<evidence type="ECO:0000256" key="1">
    <source>
        <dbReference type="SAM" id="MobiDB-lite"/>
    </source>
</evidence>
<dbReference type="Proteomes" id="UP000663846">
    <property type="component" value="Unassembled WGS sequence"/>
</dbReference>
<dbReference type="AlphaFoldDB" id="A0A8H3GIS9"/>
<sequence>MPVSLIDAQTLHTNSSVSLFSYTFRRANVARNNEDPTKQMRPVPYMANTLDECEIRNIVWTLELPVKRMQFKSNIFCKLGGHKDFTFKVPDNITLAMTYHRVQNSDMGQDDMLDYLAYNSFMGQDNEGLALIGSSPRLNGLPTDSSSANNVLAVLDGLQRDLYLVISSELALRQMKNEFFHSTYVVEWTAGMGRHCFESGNWSLNHSRYNGECAGLRDPGRVLRAYGTTEERGAGYDLYPDFLAPFGVTSTNLLIALRDAIRIDLGDLDTSSNIYLNKTYFNEMMEVDPYPETVAPLLINASPPWRVSHDYFWMWCTPWTCVNGTWVGMLKNMAQDTPYENIVLPYRPASRTASVFNLSYLCPKVKRKPVASLLMSVFVATATMYNFLFAIFNFIMSKVENWYQTRPSRQKALKDPEWHSDTLLLSDKCKYEPDDAYSLENENGRFTAGWQMEQGFALRSSVRATRTAALPSQERKLDEILFEAVDITPDAGTRAPLMRRSTEESEVADSRYPTQAQAASVFEASHLTARALREQEAREGRLGHLDALMIPELPTGPCRQKPLFLLRSLLKITLNIPMITITAFTIPMNILKGVIRSIGLTTTACRLPLSVAITNTTGTIIITVGKEEKVLVRIVSSKLEVYRKANVQAGRGAEPSDGAGQLSEQFEDGLGKRGISEVGGQDTDRIAGIVDLMRSSLDGEKLGGLSVSPLPPNDTTSTTVPNIFALLIDSTPNLIDQATFFMHTFEDQSILDHEVPLAGASRDILVALEIPDAPSDSKPKQLCATFNPLAIDIQTFGLAPCMDQDSAINNRRMSQAFRYSPSSRILAPYYGVEGARESVLAAVNERIQAMESDEDEYSSDKLGWNGTGIYDLDRNAPTLSSNWTNVATSNYGLDSLSASGGGNSTYGFSRLEAFSATYPTSEAPNTTTMAETASAPTLVLSINATSAYNHSLVIGGPSEATSTKGNGTSTGIVMVFRSIRESKSWRRTKQDVDTAAEREKALARYQEIGLASMDAIELDHWNGIDKVKAGNATWPDSKADGFETSGKTTGQLLSGDANLDEPGAPAKYWSDSGVPKASKNGLVGNVSPDEASVLTDSNEADDPRPPKPVLNVAYFGDSGRSAPVPPEEQADFAHPILLADPLPKHHTSKNLASTRLESLHKSKDDSPTALWPSSRNRPTNRNSALGAMVAVPKDQLGPLSIPIDARD</sequence>
<feature type="transmembrane region" description="Helical" evidence="2">
    <location>
        <begin position="569"/>
        <end position="591"/>
    </location>
</feature>
<accession>A0A8H3GIS9</accession>
<reference evidence="3" key="1">
    <citation type="submission" date="2021-01" db="EMBL/GenBank/DDBJ databases">
        <authorList>
            <person name="Kaushik A."/>
        </authorList>
    </citation>
    <scope>NUCLEOTIDE SEQUENCE</scope>
    <source>
        <strain evidence="3">AG1-1C</strain>
    </source>
</reference>
<protein>
    <submittedName>
        <fullName evidence="3">Uncharacterized protein</fullName>
    </submittedName>
</protein>
<feature type="region of interest" description="Disordered" evidence="1">
    <location>
        <begin position="1141"/>
        <end position="1207"/>
    </location>
</feature>
<proteinExistence type="predicted"/>
<feature type="compositionally biased region" description="Polar residues" evidence="1">
    <location>
        <begin position="1171"/>
        <end position="1183"/>
    </location>
</feature>
<keyword evidence="2" id="KW-1133">Transmembrane helix</keyword>
<comment type="caution">
    <text evidence="3">The sequence shown here is derived from an EMBL/GenBank/DDBJ whole genome shotgun (WGS) entry which is preliminary data.</text>
</comment>
<evidence type="ECO:0000313" key="4">
    <source>
        <dbReference type="Proteomes" id="UP000663846"/>
    </source>
</evidence>
<evidence type="ECO:0000313" key="3">
    <source>
        <dbReference type="EMBL" id="CAE6452285.1"/>
    </source>
</evidence>
<keyword evidence="2" id="KW-0472">Membrane</keyword>
<name>A0A8H3GIS9_9AGAM</name>
<dbReference type="EMBL" id="CAJMWS010000573">
    <property type="protein sequence ID" value="CAE6452285.1"/>
    <property type="molecule type" value="Genomic_DNA"/>
</dbReference>
<feature type="region of interest" description="Disordered" evidence="1">
    <location>
        <begin position="1029"/>
        <end position="1127"/>
    </location>
</feature>
<organism evidence="3 4">
    <name type="scientific">Rhizoctonia solani</name>
    <dbReference type="NCBI Taxonomy" id="456999"/>
    <lineage>
        <taxon>Eukaryota</taxon>
        <taxon>Fungi</taxon>
        <taxon>Dikarya</taxon>
        <taxon>Basidiomycota</taxon>
        <taxon>Agaricomycotina</taxon>
        <taxon>Agaricomycetes</taxon>
        <taxon>Cantharellales</taxon>
        <taxon>Ceratobasidiaceae</taxon>
        <taxon>Rhizoctonia</taxon>
    </lineage>
</organism>
<evidence type="ECO:0000256" key="2">
    <source>
        <dbReference type="SAM" id="Phobius"/>
    </source>
</evidence>
<gene>
    <name evidence="3" type="ORF">RDB_LOCUS146867</name>
</gene>
<feature type="transmembrane region" description="Helical" evidence="2">
    <location>
        <begin position="373"/>
        <end position="396"/>
    </location>
</feature>
<feature type="compositionally biased region" description="Basic and acidic residues" evidence="1">
    <location>
        <begin position="1157"/>
        <end position="1166"/>
    </location>
</feature>